<evidence type="ECO:0000313" key="2">
    <source>
        <dbReference type="EMBL" id="AAS76715.1"/>
    </source>
</evidence>
<dbReference type="EMBL" id="BT012228">
    <property type="protein sequence ID" value="AAS76715.1"/>
    <property type="molecule type" value="mRNA"/>
</dbReference>
<evidence type="ECO:0000313" key="1">
    <source>
        <dbReference type="EMBL" id="AAS47600.1"/>
    </source>
</evidence>
<name>Q6NLV1_ARATH</name>
<dbReference type="EMBL" id="BT011594">
    <property type="protein sequence ID" value="AAS47600.1"/>
    <property type="molecule type" value="mRNA"/>
</dbReference>
<accession>Q6NLV1</accession>
<dbReference type="AlphaFoldDB" id="Q6NLV1"/>
<reference evidence="2" key="2">
    <citation type="submission" date="2004-03" db="EMBL/GenBank/DDBJ databases">
        <title>Arabidopsis ORF clones.</title>
        <authorList>
            <person name="Cheuk R."/>
            <person name="Chen H."/>
            <person name="Kim C.J."/>
            <person name="Shinn P."/>
            <person name="Ecker J.R."/>
        </authorList>
    </citation>
    <scope>NUCLEOTIDE SEQUENCE</scope>
</reference>
<organism evidence="2">
    <name type="scientific">Arabidopsis thaliana</name>
    <name type="common">Mouse-ear cress</name>
    <dbReference type="NCBI Taxonomy" id="3702"/>
    <lineage>
        <taxon>Eukaryota</taxon>
        <taxon>Viridiplantae</taxon>
        <taxon>Streptophyta</taxon>
        <taxon>Embryophyta</taxon>
        <taxon>Tracheophyta</taxon>
        <taxon>Spermatophyta</taxon>
        <taxon>Magnoliopsida</taxon>
        <taxon>eudicotyledons</taxon>
        <taxon>Gunneridae</taxon>
        <taxon>Pentapetalae</taxon>
        <taxon>rosids</taxon>
        <taxon>malvids</taxon>
        <taxon>Brassicales</taxon>
        <taxon>Brassicaceae</taxon>
        <taxon>Camelineae</taxon>
        <taxon>Arabidopsis</taxon>
    </lineage>
</organism>
<reference evidence="1" key="1">
    <citation type="submission" date="2004-02" db="EMBL/GenBank/DDBJ databases">
        <title>Arabidopsis cDNA clones.</title>
        <authorList>
            <person name="Kim C.J."/>
            <person name="Chen H."/>
            <person name="Cheuk R."/>
            <person name="Shinn P."/>
            <person name="Ecker J.R."/>
        </authorList>
    </citation>
    <scope>NUCLEOTIDE SEQUENCE</scope>
</reference>
<proteinExistence type="evidence at transcript level"/>
<protein>
    <submittedName>
        <fullName evidence="2">At1g43675</fullName>
    </submittedName>
</protein>
<sequence length="58" mass="6560">MKSLHVQKVTFGANTMEIIKVLHKPKDCPSLVSHIFPLLSMADGMEDWFILFEPNGCN</sequence>